<sequence>MKINERLRSQLEYVRQSVPFYRDNRVCDSSSLDSFPLINKKNILSEYSNFISEDLGIRKNKLVKLLENPTVRQGDSFNEVYEFDNIIIEQTTGTSGIPFRCAKTKSERSAISLEMWKTRRKIDKQLTIQNLFSFNHTGINRENPNPNDFNLDHVINLYKKVEFSKSRWLHASPNTIEKHVDILKNHRDKLSLSDLHYIEFTGNHYSDETKKKIENFFNVKIVNQYGCIETWAMAMSCNKGHLHVNETLVHIELLDDNDKIINQLDQPGRVFVTSLINKAFPIIRYQTGDFAKFVDTECSCNQKGPVIQILEGREINLIKGLSNKVFGNVLFHKILQRTIFEIPAGKNIKYIQITQPTLNSFLIEINEFKDVNKVVQEIINLTKERLNKDFLFEIKILSENMIYKRRTEKGHLFLCKC</sequence>
<dbReference type="RefSeq" id="WP_069647043.1">
    <property type="nucleotide sequence ID" value="NZ_MIJZ01000015.1"/>
</dbReference>
<dbReference type="OrthoDB" id="580775at2"/>
<dbReference type="SUPFAM" id="SSF56801">
    <property type="entry name" value="Acetyl-CoA synthetase-like"/>
    <property type="match status" value="1"/>
</dbReference>
<gene>
    <name evidence="1" type="ORF">BCR21_13480</name>
</gene>
<dbReference type="EMBL" id="MIJZ01000015">
    <property type="protein sequence ID" value="OEG10354.1"/>
    <property type="molecule type" value="Genomic_DNA"/>
</dbReference>
<name>A0A1E5GCC4_9ENTE</name>
<accession>A0A1E5GCC4</accession>
<protein>
    <recommendedName>
        <fullName evidence="3">AMP-dependent synthetase/ligase domain-containing protein</fullName>
    </recommendedName>
</protein>
<dbReference type="PANTHER" id="PTHR36932">
    <property type="entry name" value="CAPSULAR POLYSACCHARIDE BIOSYNTHESIS PROTEIN"/>
    <property type="match status" value="1"/>
</dbReference>
<proteinExistence type="predicted"/>
<dbReference type="InterPro" id="IPR042099">
    <property type="entry name" value="ANL_N_sf"/>
</dbReference>
<dbReference type="AlphaFoldDB" id="A0A1E5GCC4"/>
<keyword evidence="2" id="KW-1185">Reference proteome</keyword>
<evidence type="ECO:0000313" key="1">
    <source>
        <dbReference type="EMBL" id="OEG10354.1"/>
    </source>
</evidence>
<dbReference type="Proteomes" id="UP000094068">
    <property type="component" value="Unassembled WGS sequence"/>
</dbReference>
<reference evidence="2" key="1">
    <citation type="submission" date="2016-09" db="EMBL/GenBank/DDBJ databases">
        <authorList>
            <person name="Gulvik C.A."/>
        </authorList>
    </citation>
    <scope>NUCLEOTIDE SEQUENCE [LARGE SCALE GENOMIC DNA]</scope>
    <source>
        <strain evidence="2">DSM 23328</strain>
    </source>
</reference>
<comment type="caution">
    <text evidence="1">The sequence shown here is derived from an EMBL/GenBank/DDBJ whole genome shotgun (WGS) entry which is preliminary data.</text>
</comment>
<evidence type="ECO:0000313" key="2">
    <source>
        <dbReference type="Proteomes" id="UP000094068"/>
    </source>
</evidence>
<dbReference type="STRING" id="903984.BCR21_13480"/>
<evidence type="ECO:0008006" key="3">
    <source>
        <dbReference type="Google" id="ProtNLM"/>
    </source>
</evidence>
<organism evidence="1 2">
    <name type="scientific">Enterococcus ureasiticus</name>
    <dbReference type="NCBI Taxonomy" id="903984"/>
    <lineage>
        <taxon>Bacteria</taxon>
        <taxon>Bacillati</taxon>
        <taxon>Bacillota</taxon>
        <taxon>Bacilli</taxon>
        <taxon>Lactobacillales</taxon>
        <taxon>Enterococcaceae</taxon>
        <taxon>Enterococcus</taxon>
    </lineage>
</organism>
<dbReference type="InterPro" id="IPR053158">
    <property type="entry name" value="CapK_Type1_Caps_Biosynth"/>
</dbReference>
<dbReference type="Gene3D" id="3.40.50.12780">
    <property type="entry name" value="N-terminal domain of ligase-like"/>
    <property type="match status" value="1"/>
</dbReference>
<dbReference type="PANTHER" id="PTHR36932:SF1">
    <property type="entry name" value="CAPSULAR POLYSACCHARIDE BIOSYNTHESIS PROTEIN"/>
    <property type="match status" value="1"/>
</dbReference>